<comment type="subcellular location">
    <subcellularLocation>
        <location evidence="1">Membrane</location>
        <topology evidence="1">Multi-pass membrane protein</topology>
    </subcellularLocation>
</comment>
<dbReference type="InterPro" id="IPR051611">
    <property type="entry name" value="ECF_transporter_component"/>
</dbReference>
<dbReference type="Pfam" id="PF02361">
    <property type="entry name" value="CbiQ"/>
    <property type="match status" value="1"/>
</dbReference>
<dbReference type="InterPro" id="IPR003339">
    <property type="entry name" value="ABC/ECF_trnsptr_transmembrane"/>
</dbReference>
<dbReference type="OrthoDB" id="8075495at2"/>
<gene>
    <name evidence="7" type="ORF">EDM56_23830</name>
</gene>
<organism evidence="7 8">
    <name type="scientific">Brevibacillus fluminis</name>
    <dbReference type="NCBI Taxonomy" id="511487"/>
    <lineage>
        <taxon>Bacteria</taxon>
        <taxon>Bacillati</taxon>
        <taxon>Bacillota</taxon>
        <taxon>Bacilli</taxon>
        <taxon>Bacillales</taxon>
        <taxon>Paenibacillaceae</taxon>
        <taxon>Brevibacillus</taxon>
    </lineage>
</organism>
<keyword evidence="3 6" id="KW-0812">Transmembrane</keyword>
<name>A0A3M8D2R2_9BACL</name>
<keyword evidence="8" id="KW-1185">Reference proteome</keyword>
<feature type="transmembrane region" description="Helical" evidence="6">
    <location>
        <begin position="20"/>
        <end position="46"/>
    </location>
</feature>
<dbReference type="Proteomes" id="UP000271031">
    <property type="component" value="Unassembled WGS sequence"/>
</dbReference>
<evidence type="ECO:0000256" key="3">
    <source>
        <dbReference type="ARBA" id="ARBA00022692"/>
    </source>
</evidence>
<keyword evidence="2" id="KW-1003">Cell membrane</keyword>
<keyword evidence="5 6" id="KW-0472">Membrane</keyword>
<dbReference type="RefSeq" id="WP_122920434.1">
    <property type="nucleotide sequence ID" value="NZ_RHHQ01000020.1"/>
</dbReference>
<protein>
    <submittedName>
        <fullName evidence="7">Energy-coupling factor transporter transmembrane protein EcfT</fullName>
    </submittedName>
</protein>
<evidence type="ECO:0000256" key="5">
    <source>
        <dbReference type="ARBA" id="ARBA00023136"/>
    </source>
</evidence>
<sequence>MLEYFPGSTLIHRLDVRPKVVAFCILTVFLFFFVDPFYNLLFACFATFLMRYIRIPTERVFKLLKPILPIMVIIVFMSGFTYPAGSFENQWANKVMFYGWLGQKLPFVMGGMMFGITLMLRIYSMVLITSVLTFTTPLDQFIQLMRKLRFPQPLTFVIVTSIRFIPTMQKKVDQVFAAQRARGAKFSQNNIFAQIYNYLPVMVPLIVDSLRMSEQLAISMLNRGYGASAHWTALKEMKMKRIDYWAMVAFGCCFAVLVYLRWNGYGSL</sequence>
<dbReference type="AlphaFoldDB" id="A0A3M8D2R2"/>
<keyword evidence="4 6" id="KW-1133">Transmembrane helix</keyword>
<reference evidence="7 8" key="1">
    <citation type="submission" date="2018-10" db="EMBL/GenBank/DDBJ databases">
        <title>Phylogenomics of Brevibacillus.</title>
        <authorList>
            <person name="Dunlap C."/>
        </authorList>
    </citation>
    <scope>NUCLEOTIDE SEQUENCE [LARGE SCALE GENOMIC DNA]</scope>
    <source>
        <strain evidence="7 8">JCM 15716</strain>
    </source>
</reference>
<feature type="transmembrane region" description="Helical" evidence="6">
    <location>
        <begin position="67"/>
        <end position="85"/>
    </location>
</feature>
<feature type="transmembrane region" description="Helical" evidence="6">
    <location>
        <begin position="244"/>
        <end position="262"/>
    </location>
</feature>
<evidence type="ECO:0000313" key="7">
    <source>
        <dbReference type="EMBL" id="RNB82356.1"/>
    </source>
</evidence>
<evidence type="ECO:0000256" key="4">
    <source>
        <dbReference type="ARBA" id="ARBA00022989"/>
    </source>
</evidence>
<evidence type="ECO:0000256" key="1">
    <source>
        <dbReference type="ARBA" id="ARBA00004141"/>
    </source>
</evidence>
<comment type="caution">
    <text evidence="7">The sequence shown here is derived from an EMBL/GenBank/DDBJ whole genome shotgun (WGS) entry which is preliminary data.</text>
</comment>
<feature type="transmembrane region" description="Helical" evidence="6">
    <location>
        <begin position="105"/>
        <end position="138"/>
    </location>
</feature>
<evidence type="ECO:0000256" key="6">
    <source>
        <dbReference type="SAM" id="Phobius"/>
    </source>
</evidence>
<dbReference type="CDD" id="cd16914">
    <property type="entry name" value="EcfT"/>
    <property type="match status" value="1"/>
</dbReference>
<accession>A0A3M8D2R2</accession>
<dbReference type="PANTHER" id="PTHR34857:SF2">
    <property type="entry name" value="SLL0384 PROTEIN"/>
    <property type="match status" value="1"/>
</dbReference>
<dbReference type="EMBL" id="RHHQ01000020">
    <property type="protein sequence ID" value="RNB82356.1"/>
    <property type="molecule type" value="Genomic_DNA"/>
</dbReference>
<dbReference type="GO" id="GO:0005886">
    <property type="term" value="C:plasma membrane"/>
    <property type="evidence" value="ECO:0007669"/>
    <property type="project" value="UniProtKB-ARBA"/>
</dbReference>
<proteinExistence type="predicted"/>
<evidence type="ECO:0000313" key="8">
    <source>
        <dbReference type="Proteomes" id="UP000271031"/>
    </source>
</evidence>
<dbReference type="PANTHER" id="PTHR34857">
    <property type="entry name" value="SLL0384 PROTEIN"/>
    <property type="match status" value="1"/>
</dbReference>
<evidence type="ECO:0000256" key="2">
    <source>
        <dbReference type="ARBA" id="ARBA00022475"/>
    </source>
</evidence>